<dbReference type="EMBL" id="SRZC01000024">
    <property type="protein sequence ID" value="TGX80587.1"/>
    <property type="molecule type" value="Genomic_DNA"/>
</dbReference>
<organism evidence="1 2">
    <name type="scientific">Palleniella muris</name>
    <dbReference type="NCBI Taxonomy" id="3038145"/>
    <lineage>
        <taxon>Bacteria</taxon>
        <taxon>Pseudomonadati</taxon>
        <taxon>Bacteroidota</taxon>
        <taxon>Bacteroidia</taxon>
        <taxon>Bacteroidales</taxon>
        <taxon>Prevotellaceae</taxon>
        <taxon>Palleniella</taxon>
    </lineage>
</organism>
<reference evidence="1" key="1">
    <citation type="submission" date="2019-04" db="EMBL/GenBank/DDBJ databases">
        <title>Microbes associate with the intestines of laboratory mice.</title>
        <authorList>
            <person name="Navarre W."/>
            <person name="Wong E."/>
            <person name="Huang K."/>
            <person name="Tropini C."/>
            <person name="Ng K."/>
            <person name="Yu B."/>
        </authorList>
    </citation>
    <scope>NUCLEOTIDE SEQUENCE</scope>
    <source>
        <strain evidence="1">NM73_A23</strain>
    </source>
</reference>
<accession>A0AC61QML3</accession>
<proteinExistence type="predicted"/>
<dbReference type="Proteomes" id="UP000308886">
    <property type="component" value="Unassembled WGS sequence"/>
</dbReference>
<comment type="caution">
    <text evidence="1">The sequence shown here is derived from an EMBL/GenBank/DDBJ whole genome shotgun (WGS) entry which is preliminary data.</text>
</comment>
<name>A0AC61QML3_9BACT</name>
<gene>
    <name evidence="1" type="ORF">E5358_12510</name>
</gene>
<evidence type="ECO:0000313" key="2">
    <source>
        <dbReference type="Proteomes" id="UP000308886"/>
    </source>
</evidence>
<sequence>MKVDFFLSYYWKGLDETLKKSDISEIEKLMKDFFADKTYSEKVDTYSISLVCVIFDPEFDRISRPYYISDKVLNPPKGLELLSPVRVVKEFCCEILLEFTAFAYTSKEEGYNIIAHTVMEFLENLKYPVAIRKSFDKERFNNDMREFFRSIGCDV</sequence>
<keyword evidence="2" id="KW-1185">Reference proteome</keyword>
<protein>
    <submittedName>
        <fullName evidence="1">Uncharacterized protein</fullName>
    </submittedName>
</protein>
<evidence type="ECO:0000313" key="1">
    <source>
        <dbReference type="EMBL" id="TGX80587.1"/>
    </source>
</evidence>